<proteinExistence type="predicted"/>
<name>A0ABX7MZ03_9BACT</name>
<evidence type="ECO:0000256" key="1">
    <source>
        <dbReference type="SAM" id="Coils"/>
    </source>
</evidence>
<accession>A0ABX7MZ03</accession>
<reference evidence="2 3" key="1">
    <citation type="submission" date="2021-02" db="EMBL/GenBank/DDBJ databases">
        <title>De Novo genome assembly of isolated myxobacteria.</title>
        <authorList>
            <person name="Stevens D.C."/>
        </authorList>
    </citation>
    <scope>NUCLEOTIDE SEQUENCE [LARGE SCALE GENOMIC DNA]</scope>
    <source>
        <strain evidence="2 3">SCHIC003</strain>
    </source>
</reference>
<keyword evidence="3" id="KW-1185">Reference proteome</keyword>
<evidence type="ECO:0000313" key="2">
    <source>
        <dbReference type="EMBL" id="QSQ11667.1"/>
    </source>
</evidence>
<keyword evidence="1" id="KW-0175">Coiled coil</keyword>
<gene>
    <name evidence="2" type="ORF">JY572_25115</name>
</gene>
<dbReference type="RefSeq" id="WP_206713412.1">
    <property type="nucleotide sequence ID" value="NZ_CP071091.1"/>
</dbReference>
<sequence>MVFDIKDIQKQLSAVPLVSPYPHDLSVAIICDVFRVAGLRPPSRADWAGFEHTSKAAGLWKEQVGMLAHVLTSSTLGDDSAQALRGDADAKALLELFFTRVEPLTAEMVRSNAFRQEEFLRKWVQAVRGQVKGETAMESDARLKKLDYRAALKEMERAEEARRREADKRLKELQEAEKRAADARGWRE</sequence>
<evidence type="ECO:0000313" key="3">
    <source>
        <dbReference type="Proteomes" id="UP000663090"/>
    </source>
</evidence>
<organism evidence="2 3">
    <name type="scientific">Myxococcus landrumensis</name>
    <dbReference type="NCBI Taxonomy" id="2813577"/>
    <lineage>
        <taxon>Bacteria</taxon>
        <taxon>Pseudomonadati</taxon>
        <taxon>Myxococcota</taxon>
        <taxon>Myxococcia</taxon>
        <taxon>Myxococcales</taxon>
        <taxon>Cystobacterineae</taxon>
        <taxon>Myxococcaceae</taxon>
        <taxon>Myxococcus</taxon>
    </lineage>
</organism>
<protein>
    <submittedName>
        <fullName evidence="2">Uncharacterized protein</fullName>
    </submittedName>
</protein>
<feature type="coiled-coil region" evidence="1">
    <location>
        <begin position="141"/>
        <end position="183"/>
    </location>
</feature>
<dbReference type="EMBL" id="CP071091">
    <property type="protein sequence ID" value="QSQ11667.1"/>
    <property type="molecule type" value="Genomic_DNA"/>
</dbReference>
<dbReference type="Proteomes" id="UP000663090">
    <property type="component" value="Chromosome"/>
</dbReference>